<evidence type="ECO:0008006" key="4">
    <source>
        <dbReference type="Google" id="ProtNLM"/>
    </source>
</evidence>
<proteinExistence type="predicted"/>
<evidence type="ECO:0000313" key="3">
    <source>
        <dbReference type="Proteomes" id="UP001627408"/>
    </source>
</evidence>
<dbReference type="RefSeq" id="WP_407590118.1">
    <property type="nucleotide sequence ID" value="NZ_JBHDIY010000002.1"/>
</dbReference>
<keyword evidence="3" id="KW-1185">Reference proteome</keyword>
<evidence type="ECO:0000313" key="2">
    <source>
        <dbReference type="EMBL" id="MFL4468364.1"/>
    </source>
</evidence>
<reference evidence="2 3" key="1">
    <citation type="submission" date="2024-08" db="EMBL/GenBank/DDBJ databases">
        <title>Tateyamaria sp. nov., isolated from marine algae.</title>
        <authorList>
            <person name="Choi B.J."/>
            <person name="Kim J.M."/>
            <person name="Lee J.K."/>
            <person name="Choi D.G."/>
            <person name="Bayburt H."/>
            <person name="Baek J.H."/>
            <person name="Han D.M."/>
            <person name="Jeon C.O."/>
        </authorList>
    </citation>
    <scope>NUCLEOTIDE SEQUENCE [LARGE SCALE GENOMIC DNA]</scope>
    <source>
        <strain evidence="2 3">KMU-156</strain>
    </source>
</reference>
<comment type="caution">
    <text evidence="2">The sequence shown here is derived from an EMBL/GenBank/DDBJ whole genome shotgun (WGS) entry which is preliminary data.</text>
</comment>
<organism evidence="2 3">
    <name type="scientific">Tateyamaria armeniaca</name>
    <dbReference type="NCBI Taxonomy" id="2518930"/>
    <lineage>
        <taxon>Bacteria</taxon>
        <taxon>Pseudomonadati</taxon>
        <taxon>Pseudomonadota</taxon>
        <taxon>Alphaproteobacteria</taxon>
        <taxon>Rhodobacterales</taxon>
        <taxon>Roseobacteraceae</taxon>
        <taxon>Tateyamaria</taxon>
    </lineage>
</organism>
<accession>A0ABW8UQK9</accession>
<sequence>MASRVFFGFGLFLIISLATGASSVTATTEERSKMKLELHFTEGFSGQQISIHVNGRTVAEFSALTRFQTGLAHIEVLDLPDGEEVVIDFSDPKTSVHLDVDASHPFVTFALEHGVLTTHKTNTRPGYL</sequence>
<evidence type="ECO:0000256" key="1">
    <source>
        <dbReference type="SAM" id="SignalP"/>
    </source>
</evidence>
<dbReference type="EMBL" id="JBHDIY010000002">
    <property type="protein sequence ID" value="MFL4468364.1"/>
    <property type="molecule type" value="Genomic_DNA"/>
</dbReference>
<keyword evidence="1" id="KW-0732">Signal</keyword>
<feature type="chain" id="PRO_5046953405" description="AMIN domain-containing protein" evidence="1">
    <location>
        <begin position="27"/>
        <end position="128"/>
    </location>
</feature>
<protein>
    <recommendedName>
        <fullName evidence="4">AMIN domain-containing protein</fullName>
    </recommendedName>
</protein>
<gene>
    <name evidence="2" type="ORF">ACERZ8_00200</name>
</gene>
<dbReference type="Proteomes" id="UP001627408">
    <property type="component" value="Unassembled WGS sequence"/>
</dbReference>
<name>A0ABW8UQK9_9RHOB</name>
<feature type="signal peptide" evidence="1">
    <location>
        <begin position="1"/>
        <end position="26"/>
    </location>
</feature>